<evidence type="ECO:0000256" key="3">
    <source>
        <dbReference type="ARBA" id="ARBA00022723"/>
    </source>
</evidence>
<dbReference type="InterPro" id="IPR036398">
    <property type="entry name" value="CA_dom_sf"/>
</dbReference>
<protein>
    <recommendedName>
        <fullName evidence="2">carbonic anhydrase</fullName>
        <ecNumber evidence="2">4.2.1.1</ecNumber>
    </recommendedName>
</protein>
<evidence type="ECO:0000313" key="8">
    <source>
        <dbReference type="EMBL" id="CAD7254500.1"/>
    </source>
</evidence>
<dbReference type="InterPro" id="IPR023561">
    <property type="entry name" value="Carbonic_anhydrase_a-class"/>
</dbReference>
<dbReference type="GO" id="GO:0008270">
    <property type="term" value="F:zinc ion binding"/>
    <property type="evidence" value="ECO:0007669"/>
    <property type="project" value="InterPro"/>
</dbReference>
<evidence type="ECO:0000256" key="5">
    <source>
        <dbReference type="ARBA" id="ARBA00023239"/>
    </source>
</evidence>
<dbReference type="OrthoDB" id="429145at2759"/>
<dbReference type="SMART" id="SM01057">
    <property type="entry name" value="Carb_anhydrase"/>
    <property type="match status" value="1"/>
</dbReference>
<dbReference type="Gene3D" id="3.10.200.10">
    <property type="entry name" value="Alpha carbonic anhydrase"/>
    <property type="match status" value="1"/>
</dbReference>
<dbReference type="SUPFAM" id="SSF51069">
    <property type="entry name" value="Carbonic anhydrase"/>
    <property type="match status" value="1"/>
</dbReference>
<organism evidence="8">
    <name type="scientific">Darwinula stevensoni</name>
    <dbReference type="NCBI Taxonomy" id="69355"/>
    <lineage>
        <taxon>Eukaryota</taxon>
        <taxon>Metazoa</taxon>
        <taxon>Ecdysozoa</taxon>
        <taxon>Arthropoda</taxon>
        <taxon>Crustacea</taxon>
        <taxon>Oligostraca</taxon>
        <taxon>Ostracoda</taxon>
        <taxon>Podocopa</taxon>
        <taxon>Podocopida</taxon>
        <taxon>Darwinulocopina</taxon>
        <taxon>Darwinuloidea</taxon>
        <taxon>Darwinulidae</taxon>
        <taxon>Darwinula</taxon>
    </lineage>
</organism>
<dbReference type="EMBL" id="LR909558">
    <property type="protein sequence ID" value="CAD7254500.1"/>
    <property type="molecule type" value="Genomic_DNA"/>
</dbReference>
<dbReference type="AlphaFoldDB" id="A0A7R9FTZ1"/>
<comment type="similarity">
    <text evidence="1">Belongs to the alpha-carbonic anhydrase family.</text>
</comment>
<keyword evidence="9" id="KW-1185">Reference proteome</keyword>
<evidence type="ECO:0000256" key="4">
    <source>
        <dbReference type="ARBA" id="ARBA00022833"/>
    </source>
</evidence>
<dbReference type="PANTHER" id="PTHR18952">
    <property type="entry name" value="CARBONIC ANHYDRASE"/>
    <property type="match status" value="1"/>
</dbReference>
<evidence type="ECO:0000256" key="6">
    <source>
        <dbReference type="ARBA" id="ARBA00048348"/>
    </source>
</evidence>
<evidence type="ECO:0000259" key="7">
    <source>
        <dbReference type="PROSITE" id="PS51144"/>
    </source>
</evidence>
<dbReference type="Proteomes" id="UP000677054">
    <property type="component" value="Unassembled WGS sequence"/>
</dbReference>
<sequence>MLVGFAYFSSTLAGSSDERLKVFRSDFAQVVEEPNPAWNDLARALTHLEEPGADHPVHPPAPLSRWMPDDLSGFYRYNGSLTTPACDEVVVWTVFETPISIGRRQLRRWHRLTSKTGGRLTGNIRPLQVRNDRPILYDPGFPFSSFG</sequence>
<proteinExistence type="inferred from homology"/>
<comment type="catalytic activity">
    <reaction evidence="6">
        <text>hydrogencarbonate + H(+) = CO2 + H2O</text>
        <dbReference type="Rhea" id="RHEA:10748"/>
        <dbReference type="ChEBI" id="CHEBI:15377"/>
        <dbReference type="ChEBI" id="CHEBI:15378"/>
        <dbReference type="ChEBI" id="CHEBI:16526"/>
        <dbReference type="ChEBI" id="CHEBI:17544"/>
        <dbReference type="EC" id="4.2.1.1"/>
    </reaction>
</comment>
<dbReference type="EC" id="4.2.1.1" evidence="2"/>
<dbReference type="PANTHER" id="PTHR18952:SF265">
    <property type="entry name" value="CARBONIC ANHYDRASE"/>
    <property type="match status" value="1"/>
</dbReference>
<dbReference type="GO" id="GO:0005886">
    <property type="term" value="C:plasma membrane"/>
    <property type="evidence" value="ECO:0007669"/>
    <property type="project" value="TreeGrafter"/>
</dbReference>
<keyword evidence="5" id="KW-0456">Lyase</keyword>
<dbReference type="GO" id="GO:0004089">
    <property type="term" value="F:carbonate dehydratase activity"/>
    <property type="evidence" value="ECO:0007669"/>
    <property type="project" value="UniProtKB-EC"/>
</dbReference>
<gene>
    <name evidence="8" type="ORF">DSTB1V02_LOCUS14246</name>
</gene>
<dbReference type="EMBL" id="CAJPEV010010040">
    <property type="protein sequence ID" value="CAG0905878.1"/>
    <property type="molecule type" value="Genomic_DNA"/>
</dbReference>
<keyword evidence="4" id="KW-0862">Zinc</keyword>
<keyword evidence="3" id="KW-0479">Metal-binding</keyword>
<name>A0A7R9FTZ1_9CRUS</name>
<evidence type="ECO:0000313" key="9">
    <source>
        <dbReference type="Proteomes" id="UP000677054"/>
    </source>
</evidence>
<feature type="domain" description="Alpha-carbonic anhydrase" evidence="7">
    <location>
        <begin position="1"/>
        <end position="139"/>
    </location>
</feature>
<reference evidence="8" key="1">
    <citation type="submission" date="2020-11" db="EMBL/GenBank/DDBJ databases">
        <authorList>
            <person name="Tran Van P."/>
        </authorList>
    </citation>
    <scope>NUCLEOTIDE SEQUENCE</scope>
</reference>
<evidence type="ECO:0000256" key="2">
    <source>
        <dbReference type="ARBA" id="ARBA00012925"/>
    </source>
</evidence>
<evidence type="ECO:0000256" key="1">
    <source>
        <dbReference type="ARBA" id="ARBA00010718"/>
    </source>
</evidence>
<dbReference type="PROSITE" id="PS51144">
    <property type="entry name" value="ALPHA_CA_2"/>
    <property type="match status" value="1"/>
</dbReference>
<dbReference type="Pfam" id="PF00194">
    <property type="entry name" value="Carb_anhydrase"/>
    <property type="match status" value="1"/>
</dbReference>
<accession>A0A7R9FTZ1</accession>
<dbReference type="InterPro" id="IPR001148">
    <property type="entry name" value="CA_dom"/>
</dbReference>